<organism evidence="1">
    <name type="scientific">marine sediment metagenome</name>
    <dbReference type="NCBI Taxonomy" id="412755"/>
    <lineage>
        <taxon>unclassified sequences</taxon>
        <taxon>metagenomes</taxon>
        <taxon>ecological metagenomes</taxon>
    </lineage>
</organism>
<feature type="non-terminal residue" evidence="1">
    <location>
        <position position="1"/>
    </location>
</feature>
<evidence type="ECO:0000313" key="1">
    <source>
        <dbReference type="EMBL" id="GAG52192.1"/>
    </source>
</evidence>
<protein>
    <submittedName>
        <fullName evidence="1">Uncharacterized protein</fullName>
    </submittedName>
</protein>
<comment type="caution">
    <text evidence="1">The sequence shown here is derived from an EMBL/GenBank/DDBJ whole genome shotgun (WGS) entry which is preliminary data.</text>
</comment>
<reference evidence="1" key="1">
    <citation type="journal article" date="2014" name="Front. Microbiol.">
        <title>High frequency of phylogenetically diverse reductive dehalogenase-homologous genes in deep subseafloor sedimentary metagenomes.</title>
        <authorList>
            <person name="Kawai M."/>
            <person name="Futagami T."/>
            <person name="Toyoda A."/>
            <person name="Takaki Y."/>
            <person name="Nishi S."/>
            <person name="Hori S."/>
            <person name="Arai W."/>
            <person name="Tsubouchi T."/>
            <person name="Morono Y."/>
            <person name="Uchiyama I."/>
            <person name="Ito T."/>
            <person name="Fujiyama A."/>
            <person name="Inagaki F."/>
            <person name="Takami H."/>
        </authorList>
    </citation>
    <scope>NUCLEOTIDE SEQUENCE</scope>
    <source>
        <strain evidence="1">Expedition CK06-06</strain>
    </source>
</reference>
<accession>X0Z0J5</accession>
<gene>
    <name evidence="1" type="ORF">S01H1_79416</name>
</gene>
<sequence>AVRLLVPITIPNAKAEAKKSNVLALPLDDIARQNNPTKIIATVSPTTPGE</sequence>
<name>X0Z0J5_9ZZZZ</name>
<proteinExistence type="predicted"/>
<dbReference type="AlphaFoldDB" id="X0Z0J5"/>
<dbReference type="EMBL" id="BARS01053534">
    <property type="protein sequence ID" value="GAG52192.1"/>
    <property type="molecule type" value="Genomic_DNA"/>
</dbReference>